<organism evidence="1 2">
    <name type="scientific">Liparis tanakae</name>
    <name type="common">Tanaka's snailfish</name>
    <dbReference type="NCBI Taxonomy" id="230148"/>
    <lineage>
        <taxon>Eukaryota</taxon>
        <taxon>Metazoa</taxon>
        <taxon>Chordata</taxon>
        <taxon>Craniata</taxon>
        <taxon>Vertebrata</taxon>
        <taxon>Euteleostomi</taxon>
        <taxon>Actinopterygii</taxon>
        <taxon>Neopterygii</taxon>
        <taxon>Teleostei</taxon>
        <taxon>Neoteleostei</taxon>
        <taxon>Acanthomorphata</taxon>
        <taxon>Eupercaria</taxon>
        <taxon>Perciformes</taxon>
        <taxon>Cottioidei</taxon>
        <taxon>Cottales</taxon>
        <taxon>Liparidae</taxon>
        <taxon>Liparis</taxon>
    </lineage>
</organism>
<dbReference type="Proteomes" id="UP000314294">
    <property type="component" value="Unassembled WGS sequence"/>
</dbReference>
<accession>A0A4Z2H5N1</accession>
<dbReference type="EMBL" id="SRLO01000335">
    <property type="protein sequence ID" value="TNN60343.1"/>
    <property type="molecule type" value="Genomic_DNA"/>
</dbReference>
<evidence type="ECO:0000313" key="2">
    <source>
        <dbReference type="Proteomes" id="UP000314294"/>
    </source>
</evidence>
<protein>
    <submittedName>
        <fullName evidence="1">Uncharacterized protein</fullName>
    </submittedName>
</protein>
<comment type="caution">
    <text evidence="1">The sequence shown here is derived from an EMBL/GenBank/DDBJ whole genome shotgun (WGS) entry which is preliminary data.</text>
</comment>
<reference evidence="1 2" key="1">
    <citation type="submission" date="2019-03" db="EMBL/GenBank/DDBJ databases">
        <title>First draft genome of Liparis tanakae, snailfish: a comprehensive survey of snailfish specific genes.</title>
        <authorList>
            <person name="Kim W."/>
            <person name="Song I."/>
            <person name="Jeong J.-H."/>
            <person name="Kim D."/>
            <person name="Kim S."/>
            <person name="Ryu S."/>
            <person name="Song J.Y."/>
            <person name="Lee S.K."/>
        </authorList>
    </citation>
    <scope>NUCLEOTIDE SEQUENCE [LARGE SCALE GENOMIC DNA]</scope>
    <source>
        <tissue evidence="1">Muscle</tissue>
    </source>
</reference>
<gene>
    <name evidence="1" type="ORF">EYF80_029424</name>
</gene>
<keyword evidence="2" id="KW-1185">Reference proteome</keyword>
<evidence type="ECO:0000313" key="1">
    <source>
        <dbReference type="EMBL" id="TNN60343.1"/>
    </source>
</evidence>
<dbReference type="AlphaFoldDB" id="A0A4Z2H5N1"/>
<proteinExistence type="predicted"/>
<name>A0A4Z2H5N1_9TELE</name>
<sequence>MVPRVEHGATLDQLSRRCSPQLYARPAGTGQMRTLTLLQCAATWVSLSDLSAFGIIFAKTIAIKLDVTSACGMCPVFSCQSEARVSGRSVAGAVWIRG</sequence>